<proteinExistence type="predicted"/>
<sequence length="132" mass="14070">MHGTKSKKVGKGARDNHHDAAQGNTKLRRVSEWTIGLEARTAHTTSKATVGYATAVPQAAQYTGLSGLDNGFAASESGDCSGWATWRRLFEHVVRYGVVWCARHRQIYCAAAAAAGPGGLFAGAESSILYYP</sequence>
<name>A0A8H4RYH4_9HELO</name>
<feature type="compositionally biased region" description="Basic residues" evidence="1">
    <location>
        <begin position="1"/>
        <end position="11"/>
    </location>
</feature>
<protein>
    <submittedName>
        <fullName evidence="2">Uncharacterized protein</fullName>
    </submittedName>
</protein>
<dbReference type="AlphaFoldDB" id="A0A8H4RYH4"/>
<feature type="region of interest" description="Disordered" evidence="1">
    <location>
        <begin position="1"/>
        <end position="25"/>
    </location>
</feature>
<accession>A0A8H4RYH4</accession>
<organism evidence="2 3">
    <name type="scientific">Cudoniella acicularis</name>
    <dbReference type="NCBI Taxonomy" id="354080"/>
    <lineage>
        <taxon>Eukaryota</taxon>
        <taxon>Fungi</taxon>
        <taxon>Dikarya</taxon>
        <taxon>Ascomycota</taxon>
        <taxon>Pezizomycotina</taxon>
        <taxon>Leotiomycetes</taxon>
        <taxon>Helotiales</taxon>
        <taxon>Tricladiaceae</taxon>
        <taxon>Cudoniella</taxon>
    </lineage>
</organism>
<evidence type="ECO:0000313" key="2">
    <source>
        <dbReference type="EMBL" id="KAF4637476.1"/>
    </source>
</evidence>
<gene>
    <name evidence="2" type="ORF">G7Y89_g613</name>
</gene>
<comment type="caution">
    <text evidence="2">The sequence shown here is derived from an EMBL/GenBank/DDBJ whole genome shotgun (WGS) entry which is preliminary data.</text>
</comment>
<keyword evidence="3" id="KW-1185">Reference proteome</keyword>
<evidence type="ECO:0000256" key="1">
    <source>
        <dbReference type="SAM" id="MobiDB-lite"/>
    </source>
</evidence>
<reference evidence="2 3" key="1">
    <citation type="submission" date="2020-03" db="EMBL/GenBank/DDBJ databases">
        <title>Draft Genome Sequence of Cudoniella acicularis.</title>
        <authorList>
            <person name="Buettner E."/>
            <person name="Kellner H."/>
        </authorList>
    </citation>
    <scope>NUCLEOTIDE SEQUENCE [LARGE SCALE GENOMIC DNA]</scope>
    <source>
        <strain evidence="2 3">DSM 108380</strain>
    </source>
</reference>
<dbReference type="Proteomes" id="UP000566819">
    <property type="component" value="Unassembled WGS sequence"/>
</dbReference>
<dbReference type="EMBL" id="JAAMPI010000022">
    <property type="protein sequence ID" value="KAF4637476.1"/>
    <property type="molecule type" value="Genomic_DNA"/>
</dbReference>
<evidence type="ECO:0000313" key="3">
    <source>
        <dbReference type="Proteomes" id="UP000566819"/>
    </source>
</evidence>